<feature type="chain" id="PRO_5042121211" evidence="3">
    <location>
        <begin position="22"/>
        <end position="339"/>
    </location>
</feature>
<sequence>MKMGKVMMLLACTVCLSKGLADNFICPSGHTLHESRCCRPINCDPGTEPQLCDVNNPSSTSCRLCDNGYYQDQIIRSDSQLRCKLKRSCSKNEEHSDVIVIPVIVIVIVITIIIILYLYKSGRGRHICHMKKTETPGDEENHALKENCNACETLIEYREEKFTDSPNQAIPLETNNSQVAVDTVLFQEESLHPPIQPGDTPSSYGDNHNRESIESSIESLVLTDQTQVKMVCPEASNNSHDLFQSSEQPPPYTSAYTLPTAPQRNVNNTSDADAAPQSSASPLQDDSRQSVGADSVPQPERGTINVTQHIGDGAVVNLMFTGTVNGSVSNNPTMTSLHG</sequence>
<comment type="caution">
    <text evidence="4">The sequence shown here is derived from an EMBL/GenBank/DDBJ whole genome shotgun (WGS) entry which is preliminary data.</text>
</comment>
<feature type="compositionally biased region" description="Polar residues" evidence="1">
    <location>
        <begin position="254"/>
        <end position="269"/>
    </location>
</feature>
<keyword evidence="5" id="KW-1185">Reference proteome</keyword>
<protein>
    <submittedName>
        <fullName evidence="4">Uncharacterized protein</fullName>
    </submittedName>
</protein>
<evidence type="ECO:0000256" key="2">
    <source>
        <dbReference type="SAM" id="Phobius"/>
    </source>
</evidence>
<name>A0AAD9N5P5_9ANNE</name>
<evidence type="ECO:0000313" key="4">
    <source>
        <dbReference type="EMBL" id="KAK2155259.1"/>
    </source>
</evidence>
<feature type="region of interest" description="Disordered" evidence="1">
    <location>
        <begin position="191"/>
        <end position="210"/>
    </location>
</feature>
<feature type="region of interest" description="Disordered" evidence="1">
    <location>
        <begin position="237"/>
        <end position="303"/>
    </location>
</feature>
<dbReference type="EMBL" id="JAODUP010000244">
    <property type="protein sequence ID" value="KAK2155259.1"/>
    <property type="molecule type" value="Genomic_DNA"/>
</dbReference>
<proteinExistence type="predicted"/>
<evidence type="ECO:0000313" key="5">
    <source>
        <dbReference type="Proteomes" id="UP001208570"/>
    </source>
</evidence>
<feature type="compositionally biased region" description="Polar residues" evidence="1">
    <location>
        <begin position="237"/>
        <end position="247"/>
    </location>
</feature>
<evidence type="ECO:0000256" key="3">
    <source>
        <dbReference type="SAM" id="SignalP"/>
    </source>
</evidence>
<evidence type="ECO:0000256" key="1">
    <source>
        <dbReference type="SAM" id="MobiDB-lite"/>
    </source>
</evidence>
<gene>
    <name evidence="4" type="ORF">LSH36_244g00023</name>
</gene>
<keyword evidence="2" id="KW-0472">Membrane</keyword>
<feature type="compositionally biased region" description="Low complexity" evidence="1">
    <location>
        <begin position="270"/>
        <end position="282"/>
    </location>
</feature>
<organism evidence="4 5">
    <name type="scientific">Paralvinella palmiformis</name>
    <dbReference type="NCBI Taxonomy" id="53620"/>
    <lineage>
        <taxon>Eukaryota</taxon>
        <taxon>Metazoa</taxon>
        <taxon>Spiralia</taxon>
        <taxon>Lophotrochozoa</taxon>
        <taxon>Annelida</taxon>
        <taxon>Polychaeta</taxon>
        <taxon>Sedentaria</taxon>
        <taxon>Canalipalpata</taxon>
        <taxon>Terebellida</taxon>
        <taxon>Terebelliformia</taxon>
        <taxon>Alvinellidae</taxon>
        <taxon>Paralvinella</taxon>
    </lineage>
</organism>
<keyword evidence="3" id="KW-0732">Signal</keyword>
<feature type="signal peptide" evidence="3">
    <location>
        <begin position="1"/>
        <end position="21"/>
    </location>
</feature>
<dbReference type="AlphaFoldDB" id="A0AAD9N5P5"/>
<keyword evidence="2" id="KW-1133">Transmembrane helix</keyword>
<dbReference type="Proteomes" id="UP001208570">
    <property type="component" value="Unassembled WGS sequence"/>
</dbReference>
<keyword evidence="2" id="KW-0812">Transmembrane</keyword>
<feature type="transmembrane region" description="Helical" evidence="2">
    <location>
        <begin position="98"/>
        <end position="119"/>
    </location>
</feature>
<accession>A0AAD9N5P5</accession>
<reference evidence="4" key="1">
    <citation type="journal article" date="2023" name="Mol. Biol. Evol.">
        <title>Third-Generation Sequencing Reveals the Adaptive Role of the Epigenome in Three Deep-Sea Polychaetes.</title>
        <authorList>
            <person name="Perez M."/>
            <person name="Aroh O."/>
            <person name="Sun Y."/>
            <person name="Lan Y."/>
            <person name="Juniper S.K."/>
            <person name="Young C.R."/>
            <person name="Angers B."/>
            <person name="Qian P.Y."/>
        </authorList>
    </citation>
    <scope>NUCLEOTIDE SEQUENCE</scope>
    <source>
        <strain evidence="4">P08H-3</strain>
    </source>
</reference>